<dbReference type="InterPro" id="IPR025657">
    <property type="entry name" value="RadC_JAB"/>
</dbReference>
<dbReference type="EMBL" id="JPGK01000005">
    <property type="protein sequence ID" value="KGA93790.1"/>
    <property type="molecule type" value="Genomic_DNA"/>
</dbReference>
<evidence type="ECO:0000256" key="5">
    <source>
        <dbReference type="ARBA" id="ARBA00023049"/>
    </source>
</evidence>
<dbReference type="GO" id="GO:0006508">
    <property type="term" value="P:proteolysis"/>
    <property type="evidence" value="ECO:0007669"/>
    <property type="project" value="UniProtKB-KW"/>
</dbReference>
<evidence type="ECO:0000313" key="9">
    <source>
        <dbReference type="EMBL" id="KGA93790.1"/>
    </source>
</evidence>
<name>A0A094WBB3_9BACT</name>
<dbReference type="GO" id="GO:0046872">
    <property type="term" value="F:metal ion binding"/>
    <property type="evidence" value="ECO:0007669"/>
    <property type="project" value="UniProtKB-KW"/>
</dbReference>
<keyword evidence="3" id="KW-0378">Hydrolase</keyword>
<evidence type="ECO:0000256" key="4">
    <source>
        <dbReference type="ARBA" id="ARBA00022833"/>
    </source>
</evidence>
<dbReference type="Pfam" id="PF04002">
    <property type="entry name" value="RadC"/>
    <property type="match status" value="1"/>
</dbReference>
<accession>A0A094WBB3</accession>
<dbReference type="AlphaFoldDB" id="A0A094WBB3"/>
<dbReference type="PATRIC" id="fig|178606.4.peg.1503"/>
<dbReference type="NCBIfam" id="TIGR00608">
    <property type="entry name" value="radc"/>
    <property type="match status" value="1"/>
</dbReference>
<evidence type="ECO:0000256" key="2">
    <source>
        <dbReference type="ARBA" id="ARBA00022723"/>
    </source>
</evidence>
<keyword evidence="1" id="KW-0645">Protease</keyword>
<evidence type="ECO:0000256" key="1">
    <source>
        <dbReference type="ARBA" id="ARBA00022670"/>
    </source>
</evidence>
<protein>
    <submittedName>
        <fullName evidence="9">DNA repair protein RadC</fullName>
    </submittedName>
</protein>
<evidence type="ECO:0000256" key="6">
    <source>
        <dbReference type="RuleBase" id="RU003797"/>
    </source>
</evidence>
<organism evidence="9 10">
    <name type="scientific">Leptospirillum ferriphilum</name>
    <dbReference type="NCBI Taxonomy" id="178606"/>
    <lineage>
        <taxon>Bacteria</taxon>
        <taxon>Pseudomonadati</taxon>
        <taxon>Nitrospirota</taxon>
        <taxon>Nitrospiria</taxon>
        <taxon>Nitrospirales</taxon>
        <taxon>Nitrospiraceae</taxon>
        <taxon>Leptospirillum</taxon>
    </lineage>
</organism>
<keyword evidence="5" id="KW-0482">Metalloprotease</keyword>
<dbReference type="PROSITE" id="PS50249">
    <property type="entry name" value="MPN"/>
    <property type="match status" value="1"/>
</dbReference>
<evidence type="ECO:0000259" key="8">
    <source>
        <dbReference type="PROSITE" id="PS50249"/>
    </source>
</evidence>
<dbReference type="PANTHER" id="PTHR30471:SF3">
    <property type="entry name" value="UPF0758 PROTEIN YEES-RELATED"/>
    <property type="match status" value="1"/>
</dbReference>
<feature type="region of interest" description="Disordered" evidence="7">
    <location>
        <begin position="385"/>
        <end position="432"/>
    </location>
</feature>
<dbReference type="Gene3D" id="3.40.140.10">
    <property type="entry name" value="Cytidine Deaminase, domain 2"/>
    <property type="match status" value="1"/>
</dbReference>
<keyword evidence="4" id="KW-0862">Zinc</keyword>
<keyword evidence="2" id="KW-0479">Metal-binding</keyword>
<dbReference type="InterPro" id="IPR001405">
    <property type="entry name" value="UPF0758"/>
</dbReference>
<dbReference type="Proteomes" id="UP000029452">
    <property type="component" value="Unassembled WGS sequence"/>
</dbReference>
<evidence type="ECO:0000256" key="7">
    <source>
        <dbReference type="SAM" id="MobiDB-lite"/>
    </source>
</evidence>
<gene>
    <name evidence="9" type="ORF">LptCag_1500</name>
</gene>
<feature type="compositionally biased region" description="Polar residues" evidence="7">
    <location>
        <begin position="385"/>
        <end position="401"/>
    </location>
</feature>
<dbReference type="CDD" id="cd08071">
    <property type="entry name" value="MPN_DUF2466"/>
    <property type="match status" value="1"/>
</dbReference>
<sequence>MHCGGDIYAGNYGIRSRRSLNASGSITSNGDIRVGWHISAGKDLISTSGHIHVGDDVIVSGKINAGEFVFCGGRLHSMEDIRAEGGIDVSYDILAGGNIHAGFGINVGQSIRCTGTLSFTKNLFAGISTHIPHAADDAVVECREISGGGIIRSGQLFLRQPEISPTIIPPAKSGLSLSDITRWADKHLLEAVLGKQIMESGGIILREAAHMTATELMRRAGLSEADAECILAAIELGRRATKSLMKGKVIGTSEDVFSWFHDRLIDRRKEGFFCITLTQKHRIIDCHSISEGSLSSTLVHPREAFIPAIRDSAAAVIYCHNHPSGDTSPSVEDKTLTSRLVSCGEILGVRVLDHIVIGNNGFYSFNDHGLIDKALADSSNPNNKSYIASSPSMSLTTTSGKPKSRKPVCVSGEKPLTTATRTPGVRKRIPKS</sequence>
<dbReference type="OrthoDB" id="9804482at2"/>
<evidence type="ECO:0000313" key="10">
    <source>
        <dbReference type="Proteomes" id="UP000029452"/>
    </source>
</evidence>
<reference evidence="9 10" key="1">
    <citation type="submission" date="2014-06" db="EMBL/GenBank/DDBJ databases">
        <title>Draft genome sequence of iron oxidizing acidophile Leptospirillum ferriphilum DSM14647.</title>
        <authorList>
            <person name="Cardenas J.P."/>
            <person name="Lazcano M."/>
            <person name="Ossandon F.J."/>
            <person name="Corbett M."/>
            <person name="Holmes D.S."/>
            <person name="Watkin E."/>
        </authorList>
    </citation>
    <scope>NUCLEOTIDE SEQUENCE [LARGE SCALE GENOMIC DNA]</scope>
    <source>
        <strain evidence="9 10">DSM 14647</strain>
    </source>
</reference>
<dbReference type="InterPro" id="IPR020891">
    <property type="entry name" value="UPF0758_CS"/>
</dbReference>
<dbReference type="PROSITE" id="PS01302">
    <property type="entry name" value="UPF0758"/>
    <property type="match status" value="1"/>
</dbReference>
<dbReference type="RefSeq" id="WP_052157848.1">
    <property type="nucleotide sequence ID" value="NZ_JPGK01000005.1"/>
</dbReference>
<comment type="similarity">
    <text evidence="6">Belongs to the UPF0758 family.</text>
</comment>
<dbReference type="InterPro" id="IPR037518">
    <property type="entry name" value="MPN"/>
</dbReference>
<feature type="domain" description="MPN" evidence="8">
    <location>
        <begin position="249"/>
        <end position="371"/>
    </location>
</feature>
<comment type="caution">
    <text evidence="9">The sequence shown here is derived from an EMBL/GenBank/DDBJ whole genome shotgun (WGS) entry which is preliminary data.</text>
</comment>
<proteinExistence type="inferred from homology"/>
<dbReference type="PANTHER" id="PTHR30471">
    <property type="entry name" value="DNA REPAIR PROTEIN RADC"/>
    <property type="match status" value="1"/>
</dbReference>
<evidence type="ECO:0000256" key="3">
    <source>
        <dbReference type="ARBA" id="ARBA00022801"/>
    </source>
</evidence>
<dbReference type="GO" id="GO:0008237">
    <property type="term" value="F:metallopeptidase activity"/>
    <property type="evidence" value="ECO:0007669"/>
    <property type="project" value="UniProtKB-KW"/>
</dbReference>